<dbReference type="SUPFAM" id="SSF56796">
    <property type="entry name" value="Dehydroquinate synthase-like"/>
    <property type="match status" value="1"/>
</dbReference>
<dbReference type="PANTHER" id="PTHR11496:SF102">
    <property type="entry name" value="ALCOHOL DEHYDROGENASE 4"/>
    <property type="match status" value="1"/>
</dbReference>
<comment type="cofactor">
    <cofactor evidence="1">
        <name>Fe cation</name>
        <dbReference type="ChEBI" id="CHEBI:24875"/>
    </cofactor>
</comment>
<evidence type="ECO:0000256" key="6">
    <source>
        <dbReference type="ARBA" id="ARBA00049243"/>
    </source>
</evidence>
<feature type="domain" description="Alcohol dehydrogenase iron-type/glycerol dehydrogenase GldA" evidence="9">
    <location>
        <begin position="18"/>
        <end position="191"/>
    </location>
</feature>
<organism evidence="11 12">
    <name type="scientific">Stella humosa</name>
    <dbReference type="NCBI Taxonomy" id="94"/>
    <lineage>
        <taxon>Bacteria</taxon>
        <taxon>Pseudomonadati</taxon>
        <taxon>Pseudomonadota</taxon>
        <taxon>Alphaproteobacteria</taxon>
        <taxon>Rhodospirillales</taxon>
        <taxon>Stellaceae</taxon>
        <taxon>Stella</taxon>
    </lineage>
</organism>
<keyword evidence="4" id="KW-0520">NAD</keyword>
<name>A0A3N1LDP1_9PROT</name>
<dbReference type="FunFam" id="1.20.1090.10:FF:000001">
    <property type="entry name" value="Aldehyde-alcohol dehydrogenase"/>
    <property type="match status" value="1"/>
</dbReference>
<dbReference type="Pfam" id="PF00465">
    <property type="entry name" value="Fe-ADH"/>
    <property type="match status" value="1"/>
</dbReference>
<accession>A0A3N1LDP1</accession>
<dbReference type="InterPro" id="IPR001670">
    <property type="entry name" value="ADH_Fe/GldA"/>
</dbReference>
<evidence type="ECO:0000313" key="12">
    <source>
        <dbReference type="Proteomes" id="UP000278222"/>
    </source>
</evidence>
<dbReference type="OrthoDB" id="9815791at2"/>
<protein>
    <recommendedName>
        <fullName evidence="7">Alcohol dehydrogenase 2</fullName>
    </recommendedName>
    <alternativeName>
        <fullName evidence="8">Alcohol dehydrogenase II</fullName>
    </alternativeName>
</protein>
<comment type="catalytic activity">
    <reaction evidence="6">
        <text>a primary alcohol + NAD(+) = an aldehyde + NADH + H(+)</text>
        <dbReference type="Rhea" id="RHEA:10736"/>
        <dbReference type="ChEBI" id="CHEBI:15378"/>
        <dbReference type="ChEBI" id="CHEBI:15734"/>
        <dbReference type="ChEBI" id="CHEBI:17478"/>
        <dbReference type="ChEBI" id="CHEBI:57540"/>
        <dbReference type="ChEBI" id="CHEBI:57945"/>
        <dbReference type="EC" id="1.1.1.1"/>
    </reaction>
</comment>
<dbReference type="FunFam" id="3.40.50.1970:FF:000003">
    <property type="entry name" value="Alcohol dehydrogenase, iron-containing"/>
    <property type="match status" value="1"/>
</dbReference>
<reference evidence="11 12" key="1">
    <citation type="submission" date="2018-11" db="EMBL/GenBank/DDBJ databases">
        <title>Genomic Encyclopedia of Type Strains, Phase IV (KMG-IV): sequencing the most valuable type-strain genomes for metagenomic binning, comparative biology and taxonomic classification.</title>
        <authorList>
            <person name="Goeker M."/>
        </authorList>
    </citation>
    <scope>NUCLEOTIDE SEQUENCE [LARGE SCALE GENOMIC DNA]</scope>
    <source>
        <strain evidence="11 12">DSM 5900</strain>
    </source>
</reference>
<evidence type="ECO:0000259" key="9">
    <source>
        <dbReference type="Pfam" id="PF00465"/>
    </source>
</evidence>
<evidence type="ECO:0000256" key="4">
    <source>
        <dbReference type="ARBA" id="ARBA00023027"/>
    </source>
</evidence>
<dbReference type="Proteomes" id="UP000278222">
    <property type="component" value="Unassembled WGS sequence"/>
</dbReference>
<evidence type="ECO:0000256" key="7">
    <source>
        <dbReference type="ARBA" id="ARBA00074848"/>
    </source>
</evidence>
<sequence length="394" mass="41384">MSAPASDYRHLRANWSYPTAVRFGVGRLKELGEACRSVGMTRPLVVTDPGLAKLPLLAEAMGILEADGLKATLFSAIKPNPEGRNIDDGVAVYRAGGHDGVVAIGGGSALDAGKAIAFLAGQTRPLWDFEDVGDWWTRADAAAIAPIVAVPTTAGTGSEVGRASVVTHEPTRTKKIIFHPKMLPSVVISDPAVTAGLPANITAWTGMDALAHNLEAYSSTYHHPLGDGIAVEGMRLVKEWLPRAVADGSDLEARAHMLAAASMGAIAFQKGLGAIHALSHPVGAIYDTHHGLTNAVFMPYVLAFNRSAVEVKLARAAAYIGLKDASFDGFLAWVLELRQQLKIPHTAGEIGVGTDKLDLLSQMAAEDPTAGGNPVKVGTPELRALYDRSLAGTV</sequence>
<dbReference type="CDD" id="cd14861">
    <property type="entry name" value="Fe-ADH-like"/>
    <property type="match status" value="1"/>
</dbReference>
<evidence type="ECO:0000259" key="10">
    <source>
        <dbReference type="Pfam" id="PF25137"/>
    </source>
</evidence>
<dbReference type="Pfam" id="PF25137">
    <property type="entry name" value="ADH_Fe_C"/>
    <property type="match status" value="1"/>
</dbReference>
<dbReference type="InterPro" id="IPR056798">
    <property type="entry name" value="ADH_Fe_C"/>
</dbReference>
<evidence type="ECO:0000256" key="1">
    <source>
        <dbReference type="ARBA" id="ARBA00001962"/>
    </source>
</evidence>
<dbReference type="Gene3D" id="3.40.50.1970">
    <property type="match status" value="1"/>
</dbReference>
<proteinExistence type="inferred from homology"/>
<comment type="similarity">
    <text evidence="2">Belongs to the iron-containing alcohol dehydrogenase family.</text>
</comment>
<comment type="caution">
    <text evidence="11">The sequence shown here is derived from an EMBL/GenBank/DDBJ whole genome shotgun (WGS) entry which is preliminary data.</text>
</comment>
<keyword evidence="3" id="KW-0560">Oxidoreductase</keyword>
<evidence type="ECO:0000256" key="3">
    <source>
        <dbReference type="ARBA" id="ARBA00023002"/>
    </source>
</evidence>
<feature type="domain" description="Fe-containing alcohol dehydrogenase-like C-terminal" evidence="10">
    <location>
        <begin position="202"/>
        <end position="389"/>
    </location>
</feature>
<dbReference type="GO" id="GO:0004022">
    <property type="term" value="F:alcohol dehydrogenase (NAD+) activity"/>
    <property type="evidence" value="ECO:0007669"/>
    <property type="project" value="UniProtKB-EC"/>
</dbReference>
<evidence type="ECO:0000256" key="5">
    <source>
        <dbReference type="ARBA" id="ARBA00049164"/>
    </source>
</evidence>
<dbReference type="InterPro" id="IPR039697">
    <property type="entry name" value="Alcohol_dehydrogenase_Fe"/>
</dbReference>
<dbReference type="PROSITE" id="PS00913">
    <property type="entry name" value="ADH_IRON_1"/>
    <property type="match status" value="1"/>
</dbReference>
<dbReference type="PROSITE" id="PS00060">
    <property type="entry name" value="ADH_IRON_2"/>
    <property type="match status" value="1"/>
</dbReference>
<dbReference type="GO" id="GO:0046872">
    <property type="term" value="F:metal ion binding"/>
    <property type="evidence" value="ECO:0007669"/>
    <property type="project" value="InterPro"/>
</dbReference>
<evidence type="ECO:0000256" key="8">
    <source>
        <dbReference type="ARBA" id="ARBA00076680"/>
    </source>
</evidence>
<evidence type="ECO:0000256" key="2">
    <source>
        <dbReference type="ARBA" id="ARBA00007358"/>
    </source>
</evidence>
<dbReference type="AlphaFoldDB" id="A0A3N1LDP1"/>
<comment type="catalytic activity">
    <reaction evidence="5">
        <text>a secondary alcohol + NAD(+) = a ketone + NADH + H(+)</text>
        <dbReference type="Rhea" id="RHEA:10740"/>
        <dbReference type="ChEBI" id="CHEBI:15378"/>
        <dbReference type="ChEBI" id="CHEBI:17087"/>
        <dbReference type="ChEBI" id="CHEBI:35681"/>
        <dbReference type="ChEBI" id="CHEBI:57540"/>
        <dbReference type="ChEBI" id="CHEBI:57945"/>
        <dbReference type="EC" id="1.1.1.1"/>
    </reaction>
</comment>
<dbReference type="InterPro" id="IPR018211">
    <property type="entry name" value="ADH_Fe_CS"/>
</dbReference>
<gene>
    <name evidence="11" type="ORF">EDC65_3064</name>
</gene>
<evidence type="ECO:0000313" key="11">
    <source>
        <dbReference type="EMBL" id="ROP91201.1"/>
    </source>
</evidence>
<keyword evidence="12" id="KW-1185">Reference proteome</keyword>
<dbReference type="EMBL" id="RJKX01000014">
    <property type="protein sequence ID" value="ROP91201.1"/>
    <property type="molecule type" value="Genomic_DNA"/>
</dbReference>
<dbReference type="PANTHER" id="PTHR11496">
    <property type="entry name" value="ALCOHOL DEHYDROGENASE"/>
    <property type="match status" value="1"/>
</dbReference>
<dbReference type="Gene3D" id="1.20.1090.10">
    <property type="entry name" value="Dehydroquinate synthase-like - alpha domain"/>
    <property type="match status" value="1"/>
</dbReference>